<feature type="domain" description="Histidine kinase" evidence="6">
    <location>
        <begin position="197"/>
        <end position="427"/>
    </location>
</feature>
<evidence type="ECO:0000256" key="4">
    <source>
        <dbReference type="PROSITE-ProRule" id="PRU00169"/>
    </source>
</evidence>
<dbReference type="AlphaFoldDB" id="A0A317T4N7"/>
<dbReference type="InterPro" id="IPR004358">
    <property type="entry name" value="Sig_transdc_His_kin-like_C"/>
</dbReference>
<dbReference type="InterPro" id="IPR003594">
    <property type="entry name" value="HATPase_dom"/>
</dbReference>
<keyword evidence="8" id="KW-0808">Transferase</keyword>
<name>A0A317T4N7_9CHLB</name>
<dbReference type="CDD" id="cd17546">
    <property type="entry name" value="REC_hyHK_CKI1_RcsC-like"/>
    <property type="match status" value="2"/>
</dbReference>
<dbReference type="PANTHER" id="PTHR43547">
    <property type="entry name" value="TWO-COMPONENT HISTIDINE KINASE"/>
    <property type="match status" value="1"/>
</dbReference>
<comment type="caution">
    <text evidence="4">Lacks conserved residue(s) required for the propagation of feature annotation.</text>
</comment>
<dbReference type="InterPro" id="IPR036890">
    <property type="entry name" value="HATPase_C_sf"/>
</dbReference>
<dbReference type="InterPro" id="IPR003661">
    <property type="entry name" value="HisK_dim/P_dom"/>
</dbReference>
<dbReference type="PANTHER" id="PTHR43547:SF2">
    <property type="entry name" value="HYBRID SIGNAL TRANSDUCTION HISTIDINE KINASE C"/>
    <property type="match status" value="1"/>
</dbReference>
<evidence type="ECO:0000256" key="5">
    <source>
        <dbReference type="SAM" id="Phobius"/>
    </source>
</evidence>
<accession>A0A317T4N7</accession>
<evidence type="ECO:0000259" key="6">
    <source>
        <dbReference type="PROSITE" id="PS50109"/>
    </source>
</evidence>
<evidence type="ECO:0000256" key="3">
    <source>
        <dbReference type="ARBA" id="ARBA00022553"/>
    </source>
</evidence>
<dbReference type="Gene3D" id="3.40.50.2300">
    <property type="match status" value="2"/>
</dbReference>
<dbReference type="InterPro" id="IPR005467">
    <property type="entry name" value="His_kinase_dom"/>
</dbReference>
<feature type="transmembrane region" description="Helical" evidence="5">
    <location>
        <begin position="79"/>
        <end position="101"/>
    </location>
</feature>
<dbReference type="EC" id="2.7.13.3" evidence="2"/>
<evidence type="ECO:0000313" key="8">
    <source>
        <dbReference type="EMBL" id="PWW81584.1"/>
    </source>
</evidence>
<dbReference type="GO" id="GO:0000155">
    <property type="term" value="F:phosphorelay sensor kinase activity"/>
    <property type="evidence" value="ECO:0007669"/>
    <property type="project" value="InterPro"/>
</dbReference>
<dbReference type="OrthoDB" id="593752at2"/>
<evidence type="ECO:0000256" key="2">
    <source>
        <dbReference type="ARBA" id="ARBA00012438"/>
    </source>
</evidence>
<keyword evidence="3 4" id="KW-0597">Phosphoprotein</keyword>
<dbReference type="InterPro" id="IPR011006">
    <property type="entry name" value="CheY-like_superfamily"/>
</dbReference>
<feature type="modified residue" description="4-aspartylphosphate" evidence="4">
    <location>
        <position position="635"/>
    </location>
</feature>
<feature type="transmembrane region" description="Helical" evidence="5">
    <location>
        <begin position="161"/>
        <end position="178"/>
    </location>
</feature>
<keyword evidence="5" id="KW-0472">Membrane</keyword>
<proteinExistence type="predicted"/>
<keyword evidence="5" id="KW-0812">Transmembrane</keyword>
<dbReference type="Gene3D" id="3.30.565.10">
    <property type="entry name" value="Histidine kinase-like ATPase, C-terminal domain"/>
    <property type="match status" value="1"/>
</dbReference>
<feature type="transmembrane region" description="Helical" evidence="5">
    <location>
        <begin position="108"/>
        <end position="125"/>
    </location>
</feature>
<evidence type="ECO:0000259" key="7">
    <source>
        <dbReference type="PROSITE" id="PS50110"/>
    </source>
</evidence>
<feature type="domain" description="Response regulatory" evidence="7">
    <location>
        <begin position="586"/>
        <end position="708"/>
    </location>
</feature>
<evidence type="ECO:0000256" key="1">
    <source>
        <dbReference type="ARBA" id="ARBA00000085"/>
    </source>
</evidence>
<dbReference type="Pfam" id="PF00072">
    <property type="entry name" value="Response_reg"/>
    <property type="match status" value="2"/>
</dbReference>
<gene>
    <name evidence="8" type="ORF">CR164_09240</name>
</gene>
<feature type="transmembrane region" description="Helical" evidence="5">
    <location>
        <begin position="55"/>
        <end position="73"/>
    </location>
</feature>
<dbReference type="SMART" id="SM00448">
    <property type="entry name" value="REC"/>
    <property type="match status" value="2"/>
</dbReference>
<feature type="domain" description="Response regulatory" evidence="7">
    <location>
        <begin position="443"/>
        <end position="567"/>
    </location>
</feature>
<feature type="transmembrane region" description="Helical" evidence="5">
    <location>
        <begin position="25"/>
        <end position="43"/>
    </location>
</feature>
<dbReference type="EMBL" id="PDNZ01000006">
    <property type="protein sequence ID" value="PWW81584.1"/>
    <property type="molecule type" value="Genomic_DNA"/>
</dbReference>
<dbReference type="SUPFAM" id="SSF55874">
    <property type="entry name" value="ATPase domain of HSP90 chaperone/DNA topoisomerase II/histidine kinase"/>
    <property type="match status" value="1"/>
</dbReference>
<keyword evidence="5" id="KW-1133">Transmembrane helix</keyword>
<feature type="transmembrane region" description="Helical" evidence="5">
    <location>
        <begin position="131"/>
        <end position="149"/>
    </location>
</feature>
<dbReference type="Proteomes" id="UP000246278">
    <property type="component" value="Unassembled WGS sequence"/>
</dbReference>
<keyword evidence="8" id="KW-0418">Kinase</keyword>
<keyword evidence="9" id="KW-1185">Reference proteome</keyword>
<dbReference type="SUPFAM" id="SSF47384">
    <property type="entry name" value="Homodimeric domain of signal transducing histidine kinase"/>
    <property type="match status" value="1"/>
</dbReference>
<organism evidence="8 9">
    <name type="scientific">Prosthecochloris marina</name>
    <dbReference type="NCBI Taxonomy" id="2017681"/>
    <lineage>
        <taxon>Bacteria</taxon>
        <taxon>Pseudomonadati</taxon>
        <taxon>Chlorobiota</taxon>
        <taxon>Chlorobiia</taxon>
        <taxon>Chlorobiales</taxon>
        <taxon>Chlorobiaceae</taxon>
        <taxon>Prosthecochloris</taxon>
    </lineage>
</organism>
<comment type="catalytic activity">
    <reaction evidence="1">
        <text>ATP + protein L-histidine = ADP + protein N-phospho-L-histidine.</text>
        <dbReference type="EC" id="2.7.13.3"/>
    </reaction>
</comment>
<dbReference type="PRINTS" id="PR00344">
    <property type="entry name" value="BCTRLSENSOR"/>
</dbReference>
<protein>
    <recommendedName>
        <fullName evidence="2">histidine kinase</fullName>
        <ecNumber evidence="2">2.7.13.3</ecNumber>
    </recommendedName>
</protein>
<comment type="caution">
    <text evidence="8">The sequence shown here is derived from an EMBL/GenBank/DDBJ whole genome shotgun (WGS) entry which is preliminary data.</text>
</comment>
<dbReference type="InterPro" id="IPR036097">
    <property type="entry name" value="HisK_dim/P_sf"/>
</dbReference>
<dbReference type="Pfam" id="PF02518">
    <property type="entry name" value="HATPase_c"/>
    <property type="match status" value="1"/>
</dbReference>
<dbReference type="CDD" id="cd00082">
    <property type="entry name" value="HisKA"/>
    <property type="match status" value="1"/>
</dbReference>
<sequence>MLYQKLLDFFWQKALNILEHAEPNIPIMGLFGLVGFPLFYFIWSYTFPQEFENFHFRMLIAIVSIPWVFYHYLPSWSKSFFPIYFILSCWIMIPFFFSFMLLKNEWSLVWTMSNMAGLFLLILLINDWLVISLLTTSAYLFASFLVFLLDGNIGYTNFQYEYIPIFLFGIVGSIIFSHKKNIANQTRILLLHSLSGSIAHEMRNPLNSIINAIESLQSIIPDKPGKQEKDKYQQYKLSRSGLISLHNVIEESSEIVIKANKIIDSILAGMQGKSLSTNSFKRITAKSCIHSTINSFSYNTLEEHKLVKDLSKKDFNFFGDKDLLVYVLFNLIKNALHYKKKPGFTIEISTETSSNGNTIKVRDTGPGIPASKKEKIFDEFYTSGKKNGIGLGLSFCKRVLTSFGGQITCNSKENEWTEFILHFPLYHSKEAEYLKKEVLHNKNILIVDNNSNNRRITDKYFSEWHCNTRQVQNGTQALSMLLQQHFDLILINLELPTVSGDEVAKQIRRKKHNPQFPATNYKEIPIIGFSNHSESKRKQRLLGSEMNELIPKPPRRKHIHLLFEKYFFSETEPLIHNPDIFLDNADILIVDDNHTSRKFISFVLERMGARVMQAENGEEALEHLEKNDYELIFMDMEMPVLNGINTTRIIREGKRFKRFGKYREIPIIALTGNTDDANITLAKQSGMNDHLGKPFGKEDLARVLSTWLQPQ</sequence>
<dbReference type="PROSITE" id="PS50109">
    <property type="entry name" value="HIS_KIN"/>
    <property type="match status" value="1"/>
</dbReference>
<dbReference type="PROSITE" id="PS50110">
    <property type="entry name" value="RESPONSE_REGULATORY"/>
    <property type="match status" value="2"/>
</dbReference>
<reference evidence="9" key="1">
    <citation type="submission" date="2017-10" db="EMBL/GenBank/DDBJ databases">
        <authorList>
            <person name="Gaisin V.A."/>
            <person name="Rysina M.S."/>
            <person name="Grouzdev D.S."/>
        </authorList>
    </citation>
    <scope>NUCLEOTIDE SEQUENCE [LARGE SCALE GENOMIC DNA]</scope>
    <source>
        <strain evidence="9">V1</strain>
    </source>
</reference>
<dbReference type="Gene3D" id="1.10.287.130">
    <property type="match status" value="1"/>
</dbReference>
<dbReference type="SUPFAM" id="SSF52172">
    <property type="entry name" value="CheY-like"/>
    <property type="match status" value="2"/>
</dbReference>
<dbReference type="CDD" id="cd00075">
    <property type="entry name" value="HATPase"/>
    <property type="match status" value="1"/>
</dbReference>
<dbReference type="InterPro" id="IPR001789">
    <property type="entry name" value="Sig_transdc_resp-reg_receiver"/>
</dbReference>
<dbReference type="SMART" id="SM00387">
    <property type="entry name" value="HATPase_c"/>
    <property type="match status" value="1"/>
</dbReference>
<evidence type="ECO:0000313" key="9">
    <source>
        <dbReference type="Proteomes" id="UP000246278"/>
    </source>
</evidence>